<proteinExistence type="predicted"/>
<feature type="compositionally biased region" description="Low complexity" evidence="5">
    <location>
        <begin position="122"/>
        <end position="132"/>
    </location>
</feature>
<feature type="compositionally biased region" description="Polar residues" evidence="5">
    <location>
        <begin position="512"/>
        <end position="522"/>
    </location>
</feature>
<feature type="transmembrane region" description="Helical" evidence="6">
    <location>
        <begin position="57"/>
        <end position="80"/>
    </location>
</feature>
<feature type="region of interest" description="Disordered" evidence="5">
    <location>
        <begin position="322"/>
        <end position="356"/>
    </location>
</feature>
<feature type="compositionally biased region" description="Low complexity" evidence="5">
    <location>
        <begin position="598"/>
        <end position="614"/>
    </location>
</feature>
<dbReference type="PANTHER" id="PTHR15549:SF30">
    <property type="entry name" value="MID2 DOMAIN-CONTAINING PROTEIN"/>
    <property type="match status" value="1"/>
</dbReference>
<dbReference type="Proteomes" id="UP000703661">
    <property type="component" value="Unassembled WGS sequence"/>
</dbReference>
<dbReference type="InterPro" id="IPR051694">
    <property type="entry name" value="Immunoregulatory_rcpt-like"/>
</dbReference>
<dbReference type="EMBL" id="JAAAID010000158">
    <property type="protein sequence ID" value="KAG0021447.1"/>
    <property type="molecule type" value="Genomic_DNA"/>
</dbReference>
<comment type="caution">
    <text evidence="7">The sequence shown here is derived from an EMBL/GenBank/DDBJ whole genome shotgun (WGS) entry which is preliminary data.</text>
</comment>
<evidence type="ECO:0000256" key="1">
    <source>
        <dbReference type="ARBA" id="ARBA00004167"/>
    </source>
</evidence>
<sequence length="652" mass="69211">MSIILPPYITTSSFIAPTASTFTSGISRTKLPTSTSLSSTDTNDKNTDQHGGMSGGAIAGIVIGILVVLVCSVVGAFYLLKRRRKRLMQIGRQHGCPDTYQSLGAISGFFSGVVAKARKATSGNSPSPLSSSTRGVAKHQKERAQSPTQMTGHERMLDRGAYSPTPGMTPAHRSTSPFPTHQSGVLPPSGSLVLPPLDQSDYMQQQPLLYQQQQPLLCQQQPLQQPLQQPTLAQSITTPASQPYSYQPGTGLVSVPLTLPPAQHHHQQHHHQQVYAQPPIQFSPQPYQPAPGAGNFYSAPPMPVTSVPQQLPYQQQVAPGIFSAPPPPPPPPSSVAVSQARSISPDPTTVFLPGDASRPLLGQGLFKIVPDAEDEEESKRAAAAAEQPSSSIAPLELNLDGDLISSVITYENQDQRFQALETSRTNTPTHNASASGMGRQGFDDKQELDEEDDDLGSSQQDTPHDIVIVGSDIVLEPLPSEKARAKAKAIADAANASQDAATENDRKHEPLPSTSSPASRNQAGPVGRGLQRVATIGSVLPTMGTEEYLERTDDKEEYSFGLHGDRRALAGSSDSMPKVVHPPTMTSLGRGAQGDIVSSAPTSSSTTTTATARSHSVPSPVVEHPNHTPDATSAVVPPPLARSTKPGLKNKY</sequence>
<dbReference type="CDD" id="cd12087">
    <property type="entry name" value="TM_EGFR-like"/>
    <property type="match status" value="1"/>
</dbReference>
<evidence type="ECO:0000256" key="5">
    <source>
        <dbReference type="SAM" id="MobiDB-lite"/>
    </source>
</evidence>
<feature type="compositionally biased region" description="Pro residues" evidence="5">
    <location>
        <begin position="324"/>
        <end position="333"/>
    </location>
</feature>
<accession>A0A9P6T365</accession>
<feature type="region of interest" description="Disordered" evidence="5">
    <location>
        <begin position="568"/>
        <end position="652"/>
    </location>
</feature>
<dbReference type="AlphaFoldDB" id="A0A9P6T365"/>
<feature type="compositionally biased region" description="Polar residues" evidence="5">
    <location>
        <begin position="172"/>
        <end position="182"/>
    </location>
</feature>
<feature type="region of interest" description="Disordered" evidence="5">
    <location>
        <begin position="421"/>
        <end position="466"/>
    </location>
</feature>
<keyword evidence="2 6" id="KW-0812">Transmembrane</keyword>
<feature type="compositionally biased region" description="Low complexity" evidence="5">
    <location>
        <begin position="183"/>
        <end position="197"/>
    </location>
</feature>
<name>A0A9P6T365_9FUNG</name>
<comment type="subcellular location">
    <subcellularLocation>
        <location evidence="1">Membrane</location>
        <topology evidence="1">Single-pass membrane protein</topology>
    </subcellularLocation>
</comment>
<evidence type="ECO:0000256" key="4">
    <source>
        <dbReference type="ARBA" id="ARBA00023136"/>
    </source>
</evidence>
<evidence type="ECO:0000256" key="3">
    <source>
        <dbReference type="ARBA" id="ARBA00022989"/>
    </source>
</evidence>
<feature type="compositionally biased region" description="Polar residues" evidence="5">
    <location>
        <begin position="421"/>
        <end position="434"/>
    </location>
</feature>
<evidence type="ECO:0000313" key="8">
    <source>
        <dbReference type="Proteomes" id="UP000703661"/>
    </source>
</evidence>
<evidence type="ECO:0000256" key="2">
    <source>
        <dbReference type="ARBA" id="ARBA00022692"/>
    </source>
</evidence>
<dbReference type="GO" id="GO:0071944">
    <property type="term" value="C:cell periphery"/>
    <property type="evidence" value="ECO:0007669"/>
    <property type="project" value="UniProtKB-ARBA"/>
</dbReference>
<feature type="compositionally biased region" description="Acidic residues" evidence="5">
    <location>
        <begin position="446"/>
        <end position="455"/>
    </location>
</feature>
<keyword evidence="3 6" id="KW-1133">Transmembrane helix</keyword>
<evidence type="ECO:0000256" key="6">
    <source>
        <dbReference type="SAM" id="Phobius"/>
    </source>
</evidence>
<gene>
    <name evidence="7" type="ORF">BGZ80_002364</name>
</gene>
<reference evidence="7" key="1">
    <citation type="journal article" date="2020" name="Fungal Divers.">
        <title>Resolving the Mortierellaceae phylogeny through synthesis of multi-gene phylogenetics and phylogenomics.</title>
        <authorList>
            <person name="Vandepol N."/>
            <person name="Liber J."/>
            <person name="Desiro A."/>
            <person name="Na H."/>
            <person name="Kennedy M."/>
            <person name="Barry K."/>
            <person name="Grigoriev I.V."/>
            <person name="Miller A.N."/>
            <person name="O'Donnell K."/>
            <person name="Stajich J.E."/>
            <person name="Bonito G."/>
        </authorList>
    </citation>
    <scope>NUCLEOTIDE SEQUENCE</scope>
    <source>
        <strain evidence="7">NRRL 2769</strain>
    </source>
</reference>
<protein>
    <submittedName>
        <fullName evidence="7">Uncharacterized protein</fullName>
    </submittedName>
</protein>
<dbReference type="GO" id="GO:0016020">
    <property type="term" value="C:membrane"/>
    <property type="evidence" value="ECO:0007669"/>
    <property type="project" value="UniProtKB-SubCell"/>
</dbReference>
<feature type="compositionally biased region" description="Low complexity" evidence="5">
    <location>
        <begin position="488"/>
        <end position="501"/>
    </location>
</feature>
<keyword evidence="8" id="KW-1185">Reference proteome</keyword>
<feature type="region of interest" description="Disordered" evidence="5">
    <location>
        <begin position="486"/>
        <end position="528"/>
    </location>
</feature>
<dbReference type="PANTHER" id="PTHR15549">
    <property type="entry name" value="PAIRED IMMUNOGLOBULIN-LIKE TYPE 2 RECEPTOR"/>
    <property type="match status" value="1"/>
</dbReference>
<organism evidence="7 8">
    <name type="scientific">Entomortierella chlamydospora</name>
    <dbReference type="NCBI Taxonomy" id="101097"/>
    <lineage>
        <taxon>Eukaryota</taxon>
        <taxon>Fungi</taxon>
        <taxon>Fungi incertae sedis</taxon>
        <taxon>Mucoromycota</taxon>
        <taxon>Mortierellomycotina</taxon>
        <taxon>Mortierellomycetes</taxon>
        <taxon>Mortierellales</taxon>
        <taxon>Mortierellaceae</taxon>
        <taxon>Entomortierella</taxon>
    </lineage>
</organism>
<evidence type="ECO:0000313" key="7">
    <source>
        <dbReference type="EMBL" id="KAG0021447.1"/>
    </source>
</evidence>
<feature type="region of interest" description="Disordered" evidence="5">
    <location>
        <begin position="120"/>
        <end position="197"/>
    </location>
</feature>
<keyword evidence="4 6" id="KW-0472">Membrane</keyword>